<dbReference type="Gene3D" id="3.40.250.10">
    <property type="entry name" value="Rhodanese-like domain"/>
    <property type="match status" value="1"/>
</dbReference>
<feature type="coiled-coil region" evidence="4">
    <location>
        <begin position="194"/>
        <end position="232"/>
    </location>
</feature>
<feature type="compositionally biased region" description="Basic residues" evidence="5">
    <location>
        <begin position="85"/>
        <end position="96"/>
    </location>
</feature>
<dbReference type="EMBL" id="HBIO01030979">
    <property type="protein sequence ID" value="CAE0478872.1"/>
    <property type="molecule type" value="Transcribed_RNA"/>
</dbReference>
<evidence type="ECO:0000313" key="7">
    <source>
        <dbReference type="EMBL" id="CAE0478872.1"/>
    </source>
</evidence>
<accession>A0A7S3QIV7</accession>
<dbReference type="GO" id="GO:0042292">
    <property type="term" value="F:URM1 activating enzyme activity"/>
    <property type="evidence" value="ECO:0007669"/>
    <property type="project" value="TreeGrafter"/>
</dbReference>
<feature type="compositionally biased region" description="Polar residues" evidence="5">
    <location>
        <begin position="10"/>
        <end position="19"/>
    </location>
</feature>
<reference evidence="7" key="1">
    <citation type="submission" date="2021-01" db="EMBL/GenBank/DDBJ databases">
        <authorList>
            <person name="Corre E."/>
            <person name="Pelletier E."/>
            <person name="Niang G."/>
            <person name="Scheremetjew M."/>
            <person name="Finn R."/>
            <person name="Kale V."/>
            <person name="Holt S."/>
            <person name="Cochrane G."/>
            <person name="Meng A."/>
            <person name="Brown T."/>
            <person name="Cohen L."/>
        </authorList>
    </citation>
    <scope>NUCLEOTIDE SEQUENCE</scope>
    <source>
        <strain evidence="7">MM31A-1</strain>
    </source>
</reference>
<dbReference type="Pfam" id="PF00899">
    <property type="entry name" value="ThiF"/>
    <property type="match status" value="1"/>
</dbReference>
<dbReference type="PANTHER" id="PTHR10953:SF102">
    <property type="entry name" value="ADENYLYLTRANSFERASE AND SULFURTRANSFERASE MOCS3"/>
    <property type="match status" value="1"/>
</dbReference>
<evidence type="ECO:0000259" key="6">
    <source>
        <dbReference type="PROSITE" id="PS50206"/>
    </source>
</evidence>
<evidence type="ECO:0000256" key="4">
    <source>
        <dbReference type="SAM" id="Coils"/>
    </source>
</evidence>
<protein>
    <recommendedName>
        <fullName evidence="6">Rhodanese domain-containing protein</fullName>
    </recommendedName>
</protein>
<feature type="domain" description="Rhodanese" evidence="6">
    <location>
        <begin position="608"/>
        <end position="701"/>
    </location>
</feature>
<evidence type="ECO:0000256" key="3">
    <source>
        <dbReference type="ARBA" id="ARBA00022840"/>
    </source>
</evidence>
<dbReference type="GO" id="GO:0016779">
    <property type="term" value="F:nucleotidyltransferase activity"/>
    <property type="evidence" value="ECO:0007669"/>
    <property type="project" value="TreeGrafter"/>
</dbReference>
<dbReference type="SUPFAM" id="SSF69572">
    <property type="entry name" value="Activating enzymes of the ubiquitin-like proteins"/>
    <property type="match status" value="1"/>
</dbReference>
<dbReference type="GO" id="GO:0005737">
    <property type="term" value="C:cytoplasm"/>
    <property type="evidence" value="ECO:0007669"/>
    <property type="project" value="TreeGrafter"/>
</dbReference>
<dbReference type="GO" id="GO:0004792">
    <property type="term" value="F:thiosulfate-cyanide sulfurtransferase activity"/>
    <property type="evidence" value="ECO:0007669"/>
    <property type="project" value="TreeGrafter"/>
</dbReference>
<dbReference type="InterPro" id="IPR001763">
    <property type="entry name" value="Rhodanese-like_dom"/>
</dbReference>
<dbReference type="InterPro" id="IPR035985">
    <property type="entry name" value="Ubiquitin-activating_enz"/>
</dbReference>
<feature type="region of interest" description="Disordered" evidence="5">
    <location>
        <begin position="70"/>
        <end position="105"/>
    </location>
</feature>
<dbReference type="FunFam" id="3.40.50.720:FF:000033">
    <property type="entry name" value="Adenylyltransferase and sulfurtransferase MOCS3"/>
    <property type="match status" value="1"/>
</dbReference>
<dbReference type="SMART" id="SM00450">
    <property type="entry name" value="RHOD"/>
    <property type="match status" value="1"/>
</dbReference>
<evidence type="ECO:0000256" key="1">
    <source>
        <dbReference type="ARBA" id="ARBA00022679"/>
    </source>
</evidence>
<organism evidence="7">
    <name type="scientific">Chaetoceros debilis</name>
    <dbReference type="NCBI Taxonomy" id="122233"/>
    <lineage>
        <taxon>Eukaryota</taxon>
        <taxon>Sar</taxon>
        <taxon>Stramenopiles</taxon>
        <taxon>Ochrophyta</taxon>
        <taxon>Bacillariophyta</taxon>
        <taxon>Coscinodiscophyceae</taxon>
        <taxon>Chaetocerotophycidae</taxon>
        <taxon>Chaetocerotales</taxon>
        <taxon>Chaetocerotaceae</taxon>
        <taxon>Chaetoceros</taxon>
    </lineage>
</organism>
<dbReference type="PROSITE" id="PS50206">
    <property type="entry name" value="RHODANESE_3"/>
    <property type="match status" value="1"/>
</dbReference>
<dbReference type="Gene3D" id="3.40.50.720">
    <property type="entry name" value="NAD(P)-binding Rossmann-like Domain"/>
    <property type="match status" value="1"/>
</dbReference>
<keyword evidence="2" id="KW-0547">Nucleotide-binding</keyword>
<gene>
    <name evidence="7" type="ORF">CDEB00056_LOCUS23725</name>
</gene>
<name>A0A7S3QIV7_9STRA</name>
<evidence type="ECO:0000256" key="5">
    <source>
        <dbReference type="SAM" id="MobiDB-lite"/>
    </source>
</evidence>
<dbReference type="InterPro" id="IPR045886">
    <property type="entry name" value="ThiF/MoeB/HesA"/>
</dbReference>
<sequence>MDRTSRQNRNRNAVSSTDGVISDDGGSAIASRENRSYNSLSLHEGIVDTNIGNDETESLFVNGMSMADRGSTRTAPYPPLMSSSRGHHHHQHHHPFRGLSKSASKLLSQDDQTLSELLSVDVGESNEVADGGVGVGVGGLSPSPVAANNDIHRPTSAAADNIQNNLSPTVSMNDGSVVESNNSSNRNQISNALVQNYLSHIRDLENKLMEKEKELEGINEEWEQKFESMKEQFEINHQLALMEQLCPEPDTEPDANTNTIPDDAPNKNYPPASQVYKMQEASVTVIEHEEKPPNLYLHKDDEVLEEARVAKLTADQLSRYSRQLLLSEGWGVKGQQKLLSSSVLVIGAGGIGSTVLLYLASSGVGNISVVDFDAVDMSNLHRQVIHTEAKVGMNKAVSASQAIKALNPTINCTPIEEMLTFDNVMELVSKHDCVVDACDNQQTRYMVNDACVLNGKPLISGSAMGSEGQLTVYNHKNSACYRCLYPRINSAEGTKSCSDNGVIGTVPGLIGILQATETLKLLTETGVTMHDRLIMYDSLRSSFMNIKKLPPRTNCAVCGPNATICSIEDSRKASSKARGPTQCALPPSDSLPIGMHITSQEYYKVRQGKISHVLLDVRVKEQFELCSLEGAVNIALGSLEEELTQIQKLTQDGTTPVYCLCRRGIASIEATKKLSILLPSCKVYNIKGGLNSWKAIDPLFPMY</sequence>
<dbReference type="CDD" id="cd00757">
    <property type="entry name" value="ThiF_MoeB_HesA_family"/>
    <property type="match status" value="1"/>
</dbReference>
<keyword evidence="1" id="KW-0808">Transferase</keyword>
<feature type="region of interest" description="Disordered" evidence="5">
    <location>
        <begin position="247"/>
        <end position="270"/>
    </location>
</feature>
<feature type="region of interest" description="Disordered" evidence="5">
    <location>
        <begin position="1"/>
        <end position="27"/>
    </location>
</feature>
<dbReference type="InterPro" id="IPR036873">
    <property type="entry name" value="Rhodanese-like_dom_sf"/>
</dbReference>
<dbReference type="PANTHER" id="PTHR10953">
    <property type="entry name" value="UBIQUITIN-ACTIVATING ENZYME E1"/>
    <property type="match status" value="1"/>
</dbReference>
<proteinExistence type="predicted"/>
<dbReference type="Pfam" id="PF00581">
    <property type="entry name" value="Rhodanese"/>
    <property type="match status" value="1"/>
</dbReference>
<evidence type="ECO:0000256" key="2">
    <source>
        <dbReference type="ARBA" id="ARBA00022741"/>
    </source>
</evidence>
<keyword evidence="3" id="KW-0067">ATP-binding</keyword>
<dbReference type="AlphaFoldDB" id="A0A7S3QIV7"/>
<dbReference type="InterPro" id="IPR000594">
    <property type="entry name" value="ThiF_NAD_FAD-bd"/>
</dbReference>
<keyword evidence="4" id="KW-0175">Coiled coil</keyword>
<dbReference type="GO" id="GO:0005524">
    <property type="term" value="F:ATP binding"/>
    <property type="evidence" value="ECO:0007669"/>
    <property type="project" value="UniProtKB-KW"/>
</dbReference>